<proteinExistence type="predicted"/>
<evidence type="ECO:0000256" key="1">
    <source>
        <dbReference type="SAM" id="Phobius"/>
    </source>
</evidence>
<keyword evidence="1" id="KW-0812">Transmembrane</keyword>
<feature type="transmembrane region" description="Helical" evidence="1">
    <location>
        <begin position="26"/>
        <end position="54"/>
    </location>
</feature>
<organism evidence="2 3">
    <name type="scientific">Scophthalmus maximus</name>
    <name type="common">Turbot</name>
    <name type="synonym">Psetta maxima</name>
    <dbReference type="NCBI Taxonomy" id="52904"/>
    <lineage>
        <taxon>Eukaryota</taxon>
        <taxon>Metazoa</taxon>
        <taxon>Chordata</taxon>
        <taxon>Craniata</taxon>
        <taxon>Vertebrata</taxon>
        <taxon>Euteleostomi</taxon>
        <taxon>Actinopterygii</taxon>
        <taxon>Neopterygii</taxon>
        <taxon>Teleostei</taxon>
        <taxon>Neoteleostei</taxon>
        <taxon>Acanthomorphata</taxon>
        <taxon>Carangaria</taxon>
        <taxon>Pleuronectiformes</taxon>
        <taxon>Pleuronectoidei</taxon>
        <taxon>Scophthalmidae</taxon>
        <taxon>Scophthalmus</taxon>
    </lineage>
</organism>
<keyword evidence="1" id="KW-0472">Membrane</keyword>
<dbReference type="AlphaFoldDB" id="A0A6A4TM82"/>
<sequence length="169" mass="19068">MQSRRLGDVGLQLRTLCHQTLGSWDYLFFVAIGFVIFAAGTVSAWVMGVIMVLYERYIKKKDEQLDPDDEDDASEAGRASRARSDHDELKCVHTCTAQECTMPLVCVTELLQPRVCQSVLRQCEVLYRRDHSPSPSPSTIVTETAVKAFVLRMISRPCRMASRRDGVII</sequence>
<comment type="caution">
    <text evidence="2">The sequence shown here is derived from an EMBL/GenBank/DDBJ whole genome shotgun (WGS) entry which is preliminary data.</text>
</comment>
<gene>
    <name evidence="2" type="ORF">F2P81_000886</name>
</gene>
<dbReference type="Proteomes" id="UP000438429">
    <property type="component" value="Unassembled WGS sequence"/>
</dbReference>
<reference evidence="2 3" key="1">
    <citation type="submission" date="2019-06" db="EMBL/GenBank/DDBJ databases">
        <title>Draft genomes of female and male turbot (Scophthalmus maximus).</title>
        <authorList>
            <person name="Xu H."/>
            <person name="Xu X.-W."/>
            <person name="Shao C."/>
            <person name="Chen S."/>
        </authorList>
    </citation>
    <scope>NUCLEOTIDE SEQUENCE [LARGE SCALE GENOMIC DNA]</scope>
    <source>
        <strain evidence="2">Ysfricsl-2016a</strain>
        <tissue evidence="2">Blood</tissue>
    </source>
</reference>
<accession>A0A6A4TM82</accession>
<protein>
    <submittedName>
        <fullName evidence="2">Uncharacterized protein</fullName>
    </submittedName>
</protein>
<evidence type="ECO:0000313" key="3">
    <source>
        <dbReference type="Proteomes" id="UP000438429"/>
    </source>
</evidence>
<name>A0A6A4TM82_SCOMX</name>
<dbReference type="EMBL" id="VEVO01000001">
    <property type="protein sequence ID" value="KAF0047253.1"/>
    <property type="molecule type" value="Genomic_DNA"/>
</dbReference>
<keyword evidence="1" id="KW-1133">Transmembrane helix</keyword>
<evidence type="ECO:0000313" key="2">
    <source>
        <dbReference type="EMBL" id="KAF0047253.1"/>
    </source>
</evidence>